<evidence type="ECO:0000256" key="1">
    <source>
        <dbReference type="ARBA" id="ARBA00022737"/>
    </source>
</evidence>
<name>A0A7H8QZT2_TALRU</name>
<gene>
    <name evidence="4" type="ORF">TRUGW13939_06621</name>
</gene>
<protein>
    <submittedName>
        <fullName evidence="4">Uncharacterized protein</fullName>
    </submittedName>
</protein>
<dbReference type="GeneID" id="55994116"/>
<dbReference type="EMBL" id="CP055900">
    <property type="protein sequence ID" value="QKX59487.1"/>
    <property type="molecule type" value="Genomic_DNA"/>
</dbReference>
<evidence type="ECO:0000259" key="2">
    <source>
        <dbReference type="Pfam" id="PF24809"/>
    </source>
</evidence>
<dbReference type="OrthoDB" id="4840035at2759"/>
<reference evidence="5" key="1">
    <citation type="submission" date="2020-06" db="EMBL/GenBank/DDBJ databases">
        <title>A chromosome-scale genome assembly of Talaromyces rugulosus W13939.</title>
        <authorList>
            <person name="Wang B."/>
            <person name="Guo L."/>
            <person name="Ye K."/>
            <person name="Wang L."/>
        </authorList>
    </citation>
    <scope>NUCLEOTIDE SEQUENCE [LARGE SCALE GENOMIC DNA]</scope>
    <source>
        <strain evidence="5">W13939</strain>
    </source>
</reference>
<dbReference type="KEGG" id="trg:TRUGW13939_06621"/>
<evidence type="ECO:0000259" key="3">
    <source>
        <dbReference type="Pfam" id="PF24883"/>
    </source>
</evidence>
<dbReference type="Pfam" id="PF24883">
    <property type="entry name" value="NPHP3_N"/>
    <property type="match status" value="1"/>
</dbReference>
<dbReference type="InterPro" id="IPR056884">
    <property type="entry name" value="NPHP3-like_N"/>
</dbReference>
<dbReference type="Pfam" id="PF24809">
    <property type="entry name" value="DUF7708"/>
    <property type="match status" value="1"/>
</dbReference>
<keyword evidence="5" id="KW-1185">Reference proteome</keyword>
<feature type="domain" description="Nephrocystin 3-like N-terminal" evidence="3">
    <location>
        <begin position="449"/>
        <end position="608"/>
    </location>
</feature>
<evidence type="ECO:0000313" key="4">
    <source>
        <dbReference type="EMBL" id="QKX59487.1"/>
    </source>
</evidence>
<evidence type="ECO:0000313" key="5">
    <source>
        <dbReference type="Proteomes" id="UP000509510"/>
    </source>
</evidence>
<sequence>METSMAGPEISPLIRQYSLKAEEETPNNTLVQALSSTIRKQDEDETQPKKQADEWRAWLKFGQSTELIIIIHKNERLYLLILLSDPDLNRLENGRKSVVEIWQKLEHHDLIPAESILSFDGVPNIATLQKAVSDAQAKWETKKGTGLGKLKTYASDFLEMMDDHSYLFKIIPAGDKYISLITGVVSSVVKATVSHKKIAEGFFLALVDMSSNLRFVQKKTDIWDSPDMRKFVVDFYVIVFEFLCHAMLWFTRWRKRLRSMWNKNFYDNTVQDMVTRMQKAVGRIQSEASHLAEVQVQEISNGWGAFLGSFRSLNNDNMNKFLPLQIVGSESHDDDQGKIHQKQLRFAQLVGTYSIESLRAVEAHFEHDMESQKGHEYPVVKDNLRDVVVLEDQASDVSSESDSAELYTRYDIQKATNSLSIYTEDGKVEMANALRGISSSLLPQEILNDVQGWIESPKSRMIWIEGVSSSSYGSILSLSAMQLCAISMEARIPCVSFFCKPTYTFTSTSQTGISNQEAAVVALLYSCIAQLARLIPAELPAVPELHQQQFELLDGSISSALVALQIIQALLVHAPPSMIWVIDGLQLAESRSTIPLLRSFVDILRKQEELRVSKVCFTTDGNSYVLIQDVSVYEHVDGSRMAQGGPGRQLRGGGDVFVALNRW</sequence>
<accession>A0A7H8QZT2</accession>
<dbReference type="Proteomes" id="UP000509510">
    <property type="component" value="Chromosome III"/>
</dbReference>
<dbReference type="RefSeq" id="XP_035345665.1">
    <property type="nucleotide sequence ID" value="XM_035489772.1"/>
</dbReference>
<dbReference type="AlphaFoldDB" id="A0A7H8QZT2"/>
<keyword evidence="1" id="KW-0677">Repeat</keyword>
<feature type="domain" description="DUF7708" evidence="2">
    <location>
        <begin position="173"/>
        <end position="294"/>
    </location>
</feature>
<proteinExistence type="predicted"/>
<dbReference type="InterPro" id="IPR056125">
    <property type="entry name" value="DUF7708"/>
</dbReference>
<organism evidence="4 5">
    <name type="scientific">Talaromyces rugulosus</name>
    <name type="common">Penicillium rugulosum</name>
    <dbReference type="NCBI Taxonomy" id="121627"/>
    <lineage>
        <taxon>Eukaryota</taxon>
        <taxon>Fungi</taxon>
        <taxon>Dikarya</taxon>
        <taxon>Ascomycota</taxon>
        <taxon>Pezizomycotina</taxon>
        <taxon>Eurotiomycetes</taxon>
        <taxon>Eurotiomycetidae</taxon>
        <taxon>Eurotiales</taxon>
        <taxon>Trichocomaceae</taxon>
        <taxon>Talaromyces</taxon>
        <taxon>Talaromyces sect. Islandici</taxon>
    </lineage>
</organism>